<evidence type="ECO:0000313" key="2">
    <source>
        <dbReference type="Proteomes" id="UP000032309"/>
    </source>
</evidence>
<gene>
    <name evidence="1" type="ORF">BROSI_A1213</name>
</gene>
<proteinExistence type="predicted"/>
<evidence type="ECO:0000313" key="1">
    <source>
        <dbReference type="EMBL" id="GAN32698.1"/>
    </source>
</evidence>
<keyword evidence="2" id="KW-1185">Reference proteome</keyword>
<protein>
    <submittedName>
        <fullName evidence="1">Uncharacterized protein</fullName>
    </submittedName>
</protein>
<accession>A0ABQ0JVF6</accession>
<comment type="caution">
    <text evidence="1">The sequence shown here is derived from an EMBL/GenBank/DDBJ whole genome shotgun (WGS) entry which is preliminary data.</text>
</comment>
<dbReference type="Proteomes" id="UP000032309">
    <property type="component" value="Unassembled WGS sequence"/>
</dbReference>
<sequence length="39" mass="4757">MKLLDLVPEKELKEVVLSEYERWLVLSKFTDKRFKKSTE</sequence>
<organism evidence="1 2">
    <name type="scientific">Candidatus Brocadia sinica JPN1</name>
    <dbReference type="NCBI Taxonomy" id="1197129"/>
    <lineage>
        <taxon>Bacteria</taxon>
        <taxon>Pseudomonadati</taxon>
        <taxon>Planctomycetota</taxon>
        <taxon>Candidatus Brocadiia</taxon>
        <taxon>Candidatus Brocadiales</taxon>
        <taxon>Candidatus Brocadiaceae</taxon>
        <taxon>Candidatus Brocadia</taxon>
    </lineage>
</organism>
<dbReference type="EMBL" id="BAFN01000001">
    <property type="protein sequence ID" value="GAN32698.1"/>
    <property type="molecule type" value="Genomic_DNA"/>
</dbReference>
<reference evidence="2" key="1">
    <citation type="journal article" date="2015" name="Genome Announc.">
        <title>Draft Genome Sequence of an Anaerobic Ammonium-Oxidizing Bacterium, "Candidatus Brocadia sinica".</title>
        <authorList>
            <person name="Oshiki M."/>
            <person name="Shinyako-Hata K."/>
            <person name="Satoh H."/>
            <person name="Okabe S."/>
        </authorList>
    </citation>
    <scope>NUCLEOTIDE SEQUENCE [LARGE SCALE GENOMIC DNA]</scope>
    <source>
        <strain evidence="2">JPN1</strain>
    </source>
</reference>
<name>A0ABQ0JVF6_9BACT</name>